<feature type="region of interest" description="Disordered" evidence="12">
    <location>
        <begin position="23"/>
        <end position="61"/>
    </location>
</feature>
<dbReference type="FunFam" id="3.40.640.10:FF:000111">
    <property type="entry name" value="Cystathionine gamma-synthase"/>
    <property type="match status" value="1"/>
</dbReference>
<organism evidence="13 14">
    <name type="scientific">Lentinula edodes</name>
    <name type="common">Shiitake mushroom</name>
    <name type="synonym">Lentinus edodes</name>
    <dbReference type="NCBI Taxonomy" id="5353"/>
    <lineage>
        <taxon>Eukaryota</taxon>
        <taxon>Fungi</taxon>
        <taxon>Dikarya</taxon>
        <taxon>Basidiomycota</taxon>
        <taxon>Agaricomycotina</taxon>
        <taxon>Agaricomycetes</taxon>
        <taxon>Agaricomycetidae</taxon>
        <taxon>Agaricales</taxon>
        <taxon>Marasmiineae</taxon>
        <taxon>Omphalotaceae</taxon>
        <taxon>Lentinula</taxon>
    </lineage>
</organism>
<keyword evidence="5" id="KW-0486">Methionine biosynthesis</keyword>
<comment type="similarity">
    <text evidence="11">Belongs to the trans-sulfuration enzymes family.</text>
</comment>
<evidence type="ECO:0000256" key="5">
    <source>
        <dbReference type="ARBA" id="ARBA00023167"/>
    </source>
</evidence>
<comment type="caution">
    <text evidence="13">The sequence shown here is derived from an EMBL/GenBank/DDBJ whole genome shotgun (WGS) entry which is preliminary data.</text>
</comment>
<evidence type="ECO:0000256" key="4">
    <source>
        <dbReference type="ARBA" id="ARBA00022898"/>
    </source>
</evidence>
<dbReference type="Proteomes" id="UP000188533">
    <property type="component" value="Unassembled WGS sequence"/>
</dbReference>
<dbReference type="InterPro" id="IPR000277">
    <property type="entry name" value="Cys/Met-Metab_PyrdxlP-dep_enz"/>
</dbReference>
<dbReference type="PANTHER" id="PTHR42699:SF1">
    <property type="entry name" value="CYSTATHIONINE GAMMA-SYNTHASE-RELATED"/>
    <property type="match status" value="1"/>
</dbReference>
<comment type="catalytic activity">
    <reaction evidence="6">
        <text>O-succinyl-L-homoserine + L-cysteine = L,L-cystathionine + succinate + H(+)</text>
        <dbReference type="Rhea" id="RHEA:20397"/>
        <dbReference type="ChEBI" id="CHEBI:15378"/>
        <dbReference type="ChEBI" id="CHEBI:30031"/>
        <dbReference type="ChEBI" id="CHEBI:35235"/>
        <dbReference type="ChEBI" id="CHEBI:57661"/>
        <dbReference type="ChEBI" id="CHEBI:58161"/>
        <dbReference type="EC" id="2.5.1.48"/>
    </reaction>
</comment>
<evidence type="ECO:0000256" key="1">
    <source>
        <dbReference type="ARBA" id="ARBA00001933"/>
    </source>
</evidence>
<comment type="pathway">
    <text evidence="8">Amino-acid biosynthesis; L-methionine biosynthesis via de novo pathway; L-cystathionine from O-succinyl-L-homoserine: step 1/1.</text>
</comment>
<keyword evidence="14" id="KW-1185">Reference proteome</keyword>
<dbReference type="SUPFAM" id="SSF53383">
    <property type="entry name" value="PLP-dependent transferases"/>
    <property type="match status" value="1"/>
</dbReference>
<dbReference type="InterPro" id="IPR015422">
    <property type="entry name" value="PyrdxlP-dep_Trfase_small"/>
</dbReference>
<accession>A0A1Q3EDB1</accession>
<dbReference type="FunFam" id="3.90.1150.10:FF:000063">
    <property type="entry name" value="Probable cystathionine gamma-synthase"/>
    <property type="match status" value="1"/>
</dbReference>
<dbReference type="InterPro" id="IPR051750">
    <property type="entry name" value="Trans-sulfuration_enzymes"/>
</dbReference>
<evidence type="ECO:0000256" key="7">
    <source>
        <dbReference type="ARBA" id="ARBA00058439"/>
    </source>
</evidence>
<evidence type="ECO:0000256" key="2">
    <source>
        <dbReference type="ARBA" id="ARBA00022605"/>
    </source>
</evidence>
<feature type="compositionally biased region" description="Basic residues" evidence="12">
    <location>
        <begin position="45"/>
        <end position="55"/>
    </location>
</feature>
<dbReference type="EMBL" id="BDGU01000236">
    <property type="protein sequence ID" value="GAW05159.1"/>
    <property type="molecule type" value="Genomic_DNA"/>
</dbReference>
<evidence type="ECO:0000256" key="8">
    <source>
        <dbReference type="ARBA" id="ARBA00060510"/>
    </source>
</evidence>
<keyword evidence="4 11" id="KW-0663">Pyridoxal phosphate</keyword>
<dbReference type="InterPro" id="IPR015424">
    <property type="entry name" value="PyrdxlP-dep_Trfase"/>
</dbReference>
<evidence type="ECO:0000256" key="12">
    <source>
        <dbReference type="SAM" id="MobiDB-lite"/>
    </source>
</evidence>
<protein>
    <recommendedName>
        <fullName evidence="9">cystathionine gamma-synthase</fullName>
        <ecNumber evidence="9">2.5.1.48</ecNumber>
    </recommendedName>
    <alternativeName>
        <fullName evidence="10">O-succinylhomoserine (thiol)-lyase</fullName>
    </alternativeName>
</protein>
<comment type="cofactor">
    <cofactor evidence="1 11">
        <name>pyridoxal 5'-phosphate</name>
        <dbReference type="ChEBI" id="CHEBI:597326"/>
    </cofactor>
</comment>
<proteinExistence type="inferred from homology"/>
<dbReference type="GO" id="GO:0019346">
    <property type="term" value="P:transsulfuration"/>
    <property type="evidence" value="ECO:0007669"/>
    <property type="project" value="InterPro"/>
</dbReference>
<dbReference type="PANTHER" id="PTHR42699">
    <property type="match status" value="1"/>
</dbReference>
<dbReference type="EC" id="2.5.1.48" evidence="9"/>
<evidence type="ECO:0000256" key="9">
    <source>
        <dbReference type="ARBA" id="ARBA00066530"/>
    </source>
</evidence>
<sequence length="477" mass="51953">MQFWQHSGAGISSRLAEQCLSLLPEGSPTSSPAPPPARGISFKSSNKHYGVKGARRSSPPTIAEDLNADHSVYLEERYGRNLPIAAAAAAKRALHRRIAGVLLRDDPTGAQSPLLGPSTRGVSDVSEGDVFLYPGGMNAIWNAHQLALATRPLGKSVCFGFPYTDTLKILQKWGPGCHFLGHGLDSDIDQLEKILEEESKLDPSKPPILALFTEFPSNPLLRSADLPRLRALADQYDFLIVIDETIGNFINVEVLPFADIVVSSLTKVFSGSSNVMGGSLVLNPKGRHYTILRSHLDSDYEDTYFDQDAIFMERNSRDFQRRIKVIDINTEAICDFLYSRSQAAGVPNAVIKDVAYPKYTTPAHYAARRIKANAQTDAEQGGYGGLFSVTFTSSSASHAFFDALPCYKGPSLGTNFTLACPFTILAHYNELDWAAQYGVDADLIRVSVGLEDTSELLVGFDLAMKAAEAAVTQNETL</sequence>
<keyword evidence="3" id="KW-0808">Transferase</keyword>
<dbReference type="GO" id="GO:0030170">
    <property type="term" value="F:pyridoxal phosphate binding"/>
    <property type="evidence" value="ECO:0007669"/>
    <property type="project" value="InterPro"/>
</dbReference>
<evidence type="ECO:0000256" key="6">
    <source>
        <dbReference type="ARBA" id="ARBA00051441"/>
    </source>
</evidence>
<comment type="function">
    <text evidence="7">Catalyzes the formation of L-cystathionine from O-succinyl-L-homoserine (OSHS) and L-cysteine, via a gamma-replacement reaction. In the absence of thiol, catalyzes gamma-elimination to form 2-oxobutanoate, succinate and ammonia.</text>
</comment>
<dbReference type="Gene3D" id="3.90.1150.10">
    <property type="entry name" value="Aspartate Aminotransferase, domain 1"/>
    <property type="match status" value="1"/>
</dbReference>
<dbReference type="Gene3D" id="3.40.640.10">
    <property type="entry name" value="Type I PLP-dependent aspartate aminotransferase-like (Major domain)"/>
    <property type="match status" value="1"/>
</dbReference>
<dbReference type="GO" id="GO:0009086">
    <property type="term" value="P:methionine biosynthetic process"/>
    <property type="evidence" value="ECO:0007669"/>
    <property type="project" value="UniProtKB-KW"/>
</dbReference>
<evidence type="ECO:0000256" key="10">
    <source>
        <dbReference type="ARBA" id="ARBA00083849"/>
    </source>
</evidence>
<reference evidence="13 14" key="1">
    <citation type="submission" date="2016-08" db="EMBL/GenBank/DDBJ databases">
        <authorList>
            <consortium name="Lentinula edodes genome sequencing consortium"/>
            <person name="Sakamoto Y."/>
            <person name="Nakade K."/>
            <person name="Sato S."/>
            <person name="Yoshida Y."/>
            <person name="Miyazaki K."/>
            <person name="Natsume S."/>
            <person name="Konno N."/>
        </authorList>
    </citation>
    <scope>NUCLEOTIDE SEQUENCE [LARGE SCALE GENOMIC DNA]</scope>
    <source>
        <strain evidence="13 14">NBRC 111202</strain>
    </source>
</reference>
<keyword evidence="2" id="KW-0028">Amino-acid biosynthesis</keyword>
<evidence type="ECO:0000313" key="14">
    <source>
        <dbReference type="Proteomes" id="UP000188533"/>
    </source>
</evidence>
<dbReference type="AlphaFoldDB" id="A0A1Q3EDB1"/>
<evidence type="ECO:0000256" key="11">
    <source>
        <dbReference type="RuleBase" id="RU362118"/>
    </source>
</evidence>
<dbReference type="STRING" id="5353.A0A1Q3EDB1"/>
<reference evidence="13 14" key="2">
    <citation type="submission" date="2017-02" db="EMBL/GenBank/DDBJ databases">
        <title>A genome survey and senescence transcriptome analysis in Lentinula edodes.</title>
        <authorList>
            <person name="Sakamoto Y."/>
            <person name="Nakade K."/>
            <person name="Sato S."/>
            <person name="Yoshida Y."/>
            <person name="Miyazaki K."/>
            <person name="Natsume S."/>
            <person name="Konno N."/>
        </authorList>
    </citation>
    <scope>NUCLEOTIDE SEQUENCE [LARGE SCALE GENOMIC DNA]</scope>
    <source>
        <strain evidence="13 14">NBRC 111202</strain>
    </source>
</reference>
<dbReference type="Pfam" id="PF01053">
    <property type="entry name" value="Cys_Met_Meta_PP"/>
    <property type="match status" value="1"/>
</dbReference>
<evidence type="ECO:0000313" key="13">
    <source>
        <dbReference type="EMBL" id="GAW05159.1"/>
    </source>
</evidence>
<name>A0A1Q3EDB1_LENED</name>
<gene>
    <name evidence="13" type="ORF">LENED_006999</name>
</gene>
<dbReference type="GO" id="GO:0003962">
    <property type="term" value="F:cystathionine gamma-synthase activity"/>
    <property type="evidence" value="ECO:0007669"/>
    <property type="project" value="UniProtKB-EC"/>
</dbReference>
<evidence type="ECO:0000256" key="3">
    <source>
        <dbReference type="ARBA" id="ARBA00022679"/>
    </source>
</evidence>
<dbReference type="InterPro" id="IPR015421">
    <property type="entry name" value="PyrdxlP-dep_Trfase_major"/>
</dbReference>